<dbReference type="InterPro" id="IPR001757">
    <property type="entry name" value="P_typ_ATPase"/>
</dbReference>
<dbReference type="SUPFAM" id="SSF56784">
    <property type="entry name" value="HAD-like"/>
    <property type="match status" value="1"/>
</dbReference>
<dbReference type="RefSeq" id="WP_183397946.1">
    <property type="nucleotide sequence ID" value="NZ_JACIDS010000002.1"/>
</dbReference>
<evidence type="ECO:0000313" key="17">
    <source>
        <dbReference type="EMBL" id="MBB3930269.1"/>
    </source>
</evidence>
<evidence type="ECO:0000256" key="12">
    <source>
        <dbReference type="ARBA" id="ARBA00022989"/>
    </source>
</evidence>
<dbReference type="InterPro" id="IPR036412">
    <property type="entry name" value="HAD-like_sf"/>
</dbReference>
<dbReference type="Pfam" id="PF00122">
    <property type="entry name" value="E1-E2_ATPase"/>
    <property type="match status" value="1"/>
</dbReference>
<feature type="transmembrane region" description="Helical" evidence="15">
    <location>
        <begin position="124"/>
        <end position="146"/>
    </location>
</feature>
<keyword evidence="18" id="KW-1185">Reference proteome</keyword>
<dbReference type="InterPro" id="IPR023214">
    <property type="entry name" value="HAD_sf"/>
</dbReference>
<evidence type="ECO:0000256" key="14">
    <source>
        <dbReference type="ARBA" id="ARBA00023136"/>
    </source>
</evidence>
<dbReference type="PRINTS" id="PR00119">
    <property type="entry name" value="CATATPASE"/>
</dbReference>
<keyword evidence="8 15" id="KW-0547">Nucleotide-binding</keyword>
<evidence type="ECO:0000256" key="10">
    <source>
        <dbReference type="ARBA" id="ARBA00022842"/>
    </source>
</evidence>
<dbReference type="Gene3D" id="3.30.70.100">
    <property type="match status" value="1"/>
</dbReference>
<dbReference type="PROSITE" id="PS50846">
    <property type="entry name" value="HMA_2"/>
    <property type="match status" value="1"/>
</dbReference>
<feature type="transmembrane region" description="Helical" evidence="15">
    <location>
        <begin position="152"/>
        <end position="170"/>
    </location>
</feature>
<evidence type="ECO:0000256" key="3">
    <source>
        <dbReference type="ARBA" id="ARBA00022448"/>
    </source>
</evidence>
<dbReference type="Gene3D" id="3.40.50.1000">
    <property type="entry name" value="HAD superfamily/HAD-like"/>
    <property type="match status" value="1"/>
</dbReference>
<comment type="similarity">
    <text evidence="2 15">Belongs to the cation transport ATPase (P-type) (TC 3.A.3) family. Type IB subfamily.</text>
</comment>
<dbReference type="Proteomes" id="UP000553963">
    <property type="component" value="Unassembled WGS sequence"/>
</dbReference>
<comment type="caution">
    <text evidence="17">The sequence shown here is derived from an EMBL/GenBank/DDBJ whole genome shotgun (WGS) entry which is preliminary data.</text>
</comment>
<dbReference type="Pfam" id="PF00403">
    <property type="entry name" value="HMA"/>
    <property type="match status" value="1"/>
</dbReference>
<gene>
    <name evidence="17" type="ORF">GGR25_001308</name>
</gene>
<dbReference type="PANTHER" id="PTHR43520">
    <property type="entry name" value="ATP7, ISOFORM B"/>
    <property type="match status" value="1"/>
</dbReference>
<dbReference type="InterPro" id="IPR027256">
    <property type="entry name" value="P-typ_ATPase_IB"/>
</dbReference>
<keyword evidence="7 15" id="KW-0479">Metal-binding</keyword>
<dbReference type="NCBIfam" id="TIGR01494">
    <property type="entry name" value="ATPase_P-type"/>
    <property type="match status" value="1"/>
</dbReference>
<keyword evidence="3" id="KW-0813">Transport</keyword>
<dbReference type="InterPro" id="IPR059000">
    <property type="entry name" value="ATPase_P-type_domA"/>
</dbReference>
<dbReference type="InterPro" id="IPR008250">
    <property type="entry name" value="ATPase_P-typ_transduc_dom_A_sf"/>
</dbReference>
<keyword evidence="14 15" id="KW-0472">Membrane</keyword>
<feature type="domain" description="HMA" evidence="16">
    <location>
        <begin position="39"/>
        <end position="105"/>
    </location>
</feature>
<keyword evidence="4 15" id="KW-1003">Cell membrane</keyword>
<dbReference type="PANTHER" id="PTHR43520:SF5">
    <property type="entry name" value="CATION-TRANSPORTING P-TYPE ATPASE-RELATED"/>
    <property type="match status" value="1"/>
</dbReference>
<accession>A0A840AIU8</accession>
<keyword evidence="11" id="KW-1278">Translocase</keyword>
<dbReference type="GO" id="GO:0016887">
    <property type="term" value="F:ATP hydrolysis activity"/>
    <property type="evidence" value="ECO:0007669"/>
    <property type="project" value="InterPro"/>
</dbReference>
<evidence type="ECO:0000256" key="5">
    <source>
        <dbReference type="ARBA" id="ARBA00022553"/>
    </source>
</evidence>
<feature type="transmembrane region" description="Helical" evidence="15">
    <location>
        <begin position="215"/>
        <end position="232"/>
    </location>
</feature>
<evidence type="ECO:0000256" key="2">
    <source>
        <dbReference type="ARBA" id="ARBA00006024"/>
    </source>
</evidence>
<dbReference type="InterPro" id="IPR023299">
    <property type="entry name" value="ATPase_P-typ_cyto_dom_N"/>
</dbReference>
<keyword evidence="10" id="KW-0460">Magnesium</keyword>
<evidence type="ECO:0000256" key="8">
    <source>
        <dbReference type="ARBA" id="ARBA00022741"/>
    </source>
</evidence>
<organism evidence="17 18">
    <name type="scientific">Kaistia hirudinis</name>
    <dbReference type="NCBI Taxonomy" id="1293440"/>
    <lineage>
        <taxon>Bacteria</taxon>
        <taxon>Pseudomonadati</taxon>
        <taxon>Pseudomonadota</taxon>
        <taxon>Alphaproteobacteria</taxon>
        <taxon>Hyphomicrobiales</taxon>
        <taxon>Kaistiaceae</taxon>
        <taxon>Kaistia</taxon>
    </lineage>
</organism>
<dbReference type="Pfam" id="PF00702">
    <property type="entry name" value="Hydrolase"/>
    <property type="match status" value="1"/>
</dbReference>
<evidence type="ECO:0000256" key="9">
    <source>
        <dbReference type="ARBA" id="ARBA00022840"/>
    </source>
</evidence>
<name>A0A840AIU8_9HYPH</name>
<dbReference type="GO" id="GO:0005524">
    <property type="term" value="F:ATP binding"/>
    <property type="evidence" value="ECO:0007669"/>
    <property type="project" value="UniProtKB-UniRule"/>
</dbReference>
<keyword evidence="13" id="KW-0406">Ion transport</keyword>
<keyword evidence="6 15" id="KW-0812">Transmembrane</keyword>
<evidence type="ECO:0000256" key="1">
    <source>
        <dbReference type="ARBA" id="ARBA00004651"/>
    </source>
</evidence>
<evidence type="ECO:0000259" key="16">
    <source>
        <dbReference type="PROSITE" id="PS50846"/>
    </source>
</evidence>
<proteinExistence type="inferred from homology"/>
<evidence type="ECO:0000256" key="6">
    <source>
        <dbReference type="ARBA" id="ARBA00022692"/>
    </source>
</evidence>
<protein>
    <submittedName>
        <fullName evidence="17">Cu2+-exporting ATPase</fullName>
    </submittedName>
</protein>
<dbReference type="InterPro" id="IPR006121">
    <property type="entry name" value="HMA_dom"/>
</dbReference>
<dbReference type="PROSITE" id="PS00154">
    <property type="entry name" value="ATPASE_E1_E2"/>
    <property type="match status" value="1"/>
</dbReference>
<dbReference type="Gene3D" id="3.40.1110.10">
    <property type="entry name" value="Calcium-transporting ATPase, cytoplasmic domain N"/>
    <property type="match status" value="1"/>
</dbReference>
<dbReference type="SUPFAM" id="SSF55008">
    <property type="entry name" value="HMA, heavy metal-associated domain"/>
    <property type="match status" value="1"/>
</dbReference>
<feature type="transmembrane region" description="Helical" evidence="15">
    <location>
        <begin position="371"/>
        <end position="390"/>
    </location>
</feature>
<feature type="transmembrane region" description="Helical" evidence="15">
    <location>
        <begin position="396"/>
        <end position="429"/>
    </location>
</feature>
<dbReference type="AlphaFoldDB" id="A0A840AIU8"/>
<evidence type="ECO:0000256" key="11">
    <source>
        <dbReference type="ARBA" id="ARBA00022967"/>
    </source>
</evidence>
<dbReference type="EMBL" id="JACIDS010000002">
    <property type="protein sequence ID" value="MBB3930269.1"/>
    <property type="molecule type" value="Genomic_DNA"/>
</dbReference>
<comment type="subcellular location">
    <subcellularLocation>
        <location evidence="1">Cell membrane</location>
        <topology evidence="1">Multi-pass membrane protein</topology>
    </subcellularLocation>
</comment>
<keyword evidence="5" id="KW-0597">Phosphoprotein</keyword>
<dbReference type="InterPro" id="IPR036163">
    <property type="entry name" value="HMA_dom_sf"/>
</dbReference>
<dbReference type="CDD" id="cd00371">
    <property type="entry name" value="HMA"/>
    <property type="match status" value="1"/>
</dbReference>
<feature type="transmembrane region" description="Helical" evidence="15">
    <location>
        <begin position="696"/>
        <end position="715"/>
    </location>
</feature>
<keyword evidence="12 15" id="KW-1133">Transmembrane helix</keyword>
<dbReference type="GO" id="GO:0055070">
    <property type="term" value="P:copper ion homeostasis"/>
    <property type="evidence" value="ECO:0007669"/>
    <property type="project" value="TreeGrafter"/>
</dbReference>
<feature type="transmembrane region" description="Helical" evidence="15">
    <location>
        <begin position="190"/>
        <end position="209"/>
    </location>
</feature>
<dbReference type="GO" id="GO:0005886">
    <property type="term" value="C:plasma membrane"/>
    <property type="evidence" value="ECO:0007669"/>
    <property type="project" value="UniProtKB-SubCell"/>
</dbReference>
<evidence type="ECO:0000256" key="13">
    <source>
        <dbReference type="ARBA" id="ARBA00023065"/>
    </source>
</evidence>
<evidence type="ECO:0000256" key="4">
    <source>
        <dbReference type="ARBA" id="ARBA00022475"/>
    </source>
</evidence>
<dbReference type="InterPro" id="IPR017969">
    <property type="entry name" value="Heavy-metal-associated_CS"/>
</dbReference>
<sequence>MSTCCAPGLGSEDAVQIEEGRLRAEEFVRSGRDDGHGLTHYMLTVPSIHCADCIVKLENALTKTPGVCQARVNFSTRRVAVAASAALADPFEIVRTVEKLGYPVLVGTANDNGRDPVLAGLMRALVVAGFGAANVMLLSVSIWAGADHATRALFQLISGLIAVPAVLYAGQPFYRSAYGALRRGQLNMDVPIAIGVLLTLGNSFYEATIGGGETWFEAPVMLIFFLLVGRVLDHVMREKARSGISNLSRIAARGAIRIGADGASSFISVEEIRPGMVLEVAAGERFPVDGVIAAGQASDIDRSLATGESLPVPVRAGDRIEAGALNLSAPVRMEATADAEHSLIQEMMRLMEAAEQGKASYVRLGDRISSIYAPFVHLAAALTFAGWMLTGHSAHAAFSAAVAVLIITCPCALGLAVPVAQVVGAGLLLKRGILVRTGSAFERMAEAKVVVFDKTGTLTLPTLALDQQTGDADLARMASLAARSRHPLSVAIAAEARLRGIVPPEATEVVERPGFGMEGRIGGLPARLGRRDFVQAIAADEDEAGTGDLWFAIGGARATPIRMRAELRPGSEAAMQAFDRARLPRYLLSGDAPEPAAEVGARLGFSPDHVGARVSPAGKAERIAQLEAAEGPVLFVGDGINDAPALGAAHVSITPADASEVGRANADFVFTGRSLTAVSDSLVVSKAVLACVRENMALAIGYNMIAVPLAVIGLVTPLGAAIAMSTSSLIVVGNSLRLRLKLRDEAKVSAPPAAAYRPEVRFG</sequence>
<dbReference type="Gene3D" id="2.70.150.10">
    <property type="entry name" value="Calcium-transporting ATPase, cytoplasmic transduction domain A"/>
    <property type="match status" value="1"/>
</dbReference>
<dbReference type="NCBIfam" id="TIGR01511">
    <property type="entry name" value="ATPase-IB1_Cu"/>
    <property type="match status" value="1"/>
</dbReference>
<dbReference type="SUPFAM" id="SSF81653">
    <property type="entry name" value="Calcium ATPase, transduction domain A"/>
    <property type="match status" value="1"/>
</dbReference>
<dbReference type="GO" id="GO:0005507">
    <property type="term" value="F:copper ion binding"/>
    <property type="evidence" value="ECO:0007669"/>
    <property type="project" value="TreeGrafter"/>
</dbReference>
<evidence type="ECO:0000256" key="7">
    <source>
        <dbReference type="ARBA" id="ARBA00022723"/>
    </source>
</evidence>
<reference evidence="17 18" key="1">
    <citation type="submission" date="2020-08" db="EMBL/GenBank/DDBJ databases">
        <title>Genomic Encyclopedia of Type Strains, Phase IV (KMG-IV): sequencing the most valuable type-strain genomes for metagenomic binning, comparative biology and taxonomic classification.</title>
        <authorList>
            <person name="Goeker M."/>
        </authorList>
    </citation>
    <scope>NUCLEOTIDE SEQUENCE [LARGE SCALE GENOMIC DNA]</scope>
    <source>
        <strain evidence="17 18">DSM 25966</strain>
    </source>
</reference>
<dbReference type="InterPro" id="IPR023298">
    <property type="entry name" value="ATPase_P-typ_TM_dom_sf"/>
</dbReference>
<evidence type="ECO:0000256" key="15">
    <source>
        <dbReference type="RuleBase" id="RU362081"/>
    </source>
</evidence>
<evidence type="ECO:0000313" key="18">
    <source>
        <dbReference type="Proteomes" id="UP000553963"/>
    </source>
</evidence>
<dbReference type="NCBIfam" id="TIGR01525">
    <property type="entry name" value="ATPase-IB_hvy"/>
    <property type="match status" value="1"/>
</dbReference>
<dbReference type="SUPFAM" id="SSF81665">
    <property type="entry name" value="Calcium ATPase, transmembrane domain M"/>
    <property type="match status" value="1"/>
</dbReference>
<dbReference type="InterPro" id="IPR018303">
    <property type="entry name" value="ATPase_P-typ_P_site"/>
</dbReference>
<dbReference type="PROSITE" id="PS01047">
    <property type="entry name" value="HMA_1"/>
    <property type="match status" value="1"/>
</dbReference>
<dbReference type="GO" id="GO:0043682">
    <property type="term" value="F:P-type divalent copper transporter activity"/>
    <property type="evidence" value="ECO:0007669"/>
    <property type="project" value="TreeGrafter"/>
</dbReference>
<keyword evidence="9 15" id="KW-0067">ATP-binding</keyword>